<dbReference type="AlphaFoldDB" id="A0A183F3I1"/>
<proteinExistence type="predicted"/>
<dbReference type="Proteomes" id="UP000050761">
    <property type="component" value="Unassembled WGS sequence"/>
</dbReference>
<protein>
    <submittedName>
        <fullName evidence="3">Reverse transcriptase domain-containing protein</fullName>
    </submittedName>
</protein>
<sequence>MRPDIWKESRTVLLFMKGQREDIDIGYRPISLLSVAYKTFAKVLLSSIERTLDDYQPVGQTGFNKFSCLDHIQAVIPLIERSHEYYLPPVLASVD</sequence>
<evidence type="ECO:0000313" key="3">
    <source>
        <dbReference type="WBParaSite" id="HPBE_0000072301-mRNA-1"/>
    </source>
</evidence>
<name>A0A183F3I1_HELPZ</name>
<gene>
    <name evidence="1" type="ORF">HPBE_LOCUS724</name>
</gene>
<dbReference type="OrthoDB" id="410104at2759"/>
<dbReference type="WBParaSite" id="HPBE_0000072301-mRNA-1">
    <property type="protein sequence ID" value="HPBE_0000072301-mRNA-1"/>
    <property type="gene ID" value="HPBE_0000072301"/>
</dbReference>
<reference evidence="3" key="2">
    <citation type="submission" date="2019-09" db="UniProtKB">
        <authorList>
            <consortium name="WormBaseParasite"/>
        </authorList>
    </citation>
    <scope>IDENTIFICATION</scope>
</reference>
<evidence type="ECO:0000313" key="2">
    <source>
        <dbReference type="Proteomes" id="UP000050761"/>
    </source>
</evidence>
<accession>A0A183F3I1</accession>
<reference evidence="1 2" key="1">
    <citation type="submission" date="2018-11" db="EMBL/GenBank/DDBJ databases">
        <authorList>
            <consortium name="Pathogen Informatics"/>
        </authorList>
    </citation>
    <scope>NUCLEOTIDE SEQUENCE [LARGE SCALE GENOMIC DNA]</scope>
</reference>
<organism evidence="2 3">
    <name type="scientific">Heligmosomoides polygyrus</name>
    <name type="common">Parasitic roundworm</name>
    <dbReference type="NCBI Taxonomy" id="6339"/>
    <lineage>
        <taxon>Eukaryota</taxon>
        <taxon>Metazoa</taxon>
        <taxon>Ecdysozoa</taxon>
        <taxon>Nematoda</taxon>
        <taxon>Chromadorea</taxon>
        <taxon>Rhabditida</taxon>
        <taxon>Rhabditina</taxon>
        <taxon>Rhabditomorpha</taxon>
        <taxon>Strongyloidea</taxon>
        <taxon>Heligmosomidae</taxon>
        <taxon>Heligmosomoides</taxon>
    </lineage>
</organism>
<keyword evidence="2" id="KW-1185">Reference proteome</keyword>
<accession>A0A3P7TD28</accession>
<dbReference type="EMBL" id="UZAH01000591">
    <property type="protein sequence ID" value="VDO19106.1"/>
    <property type="molecule type" value="Genomic_DNA"/>
</dbReference>
<evidence type="ECO:0000313" key="1">
    <source>
        <dbReference type="EMBL" id="VDO19106.1"/>
    </source>
</evidence>